<name>A0ABP8DKL8_9ACTN</name>
<evidence type="ECO:0000259" key="2">
    <source>
        <dbReference type="Pfam" id="PF07885"/>
    </source>
</evidence>
<evidence type="ECO:0000256" key="1">
    <source>
        <dbReference type="SAM" id="Phobius"/>
    </source>
</evidence>
<evidence type="ECO:0000313" key="4">
    <source>
        <dbReference type="Proteomes" id="UP001500620"/>
    </source>
</evidence>
<gene>
    <name evidence="3" type="ORF">GCM10022255_077600</name>
</gene>
<evidence type="ECO:0000313" key="3">
    <source>
        <dbReference type="EMBL" id="GAA4258125.1"/>
    </source>
</evidence>
<protein>
    <recommendedName>
        <fullName evidence="2">Potassium channel domain-containing protein</fullName>
    </recommendedName>
</protein>
<dbReference type="Gene3D" id="1.10.287.70">
    <property type="match status" value="1"/>
</dbReference>
<feature type="domain" description="Potassium channel" evidence="2">
    <location>
        <begin position="73"/>
        <end position="148"/>
    </location>
</feature>
<keyword evidence="4" id="KW-1185">Reference proteome</keyword>
<organism evidence="3 4">
    <name type="scientific">Dactylosporangium darangshiense</name>
    <dbReference type="NCBI Taxonomy" id="579108"/>
    <lineage>
        <taxon>Bacteria</taxon>
        <taxon>Bacillati</taxon>
        <taxon>Actinomycetota</taxon>
        <taxon>Actinomycetes</taxon>
        <taxon>Micromonosporales</taxon>
        <taxon>Micromonosporaceae</taxon>
        <taxon>Dactylosporangium</taxon>
    </lineage>
</organism>
<dbReference type="Pfam" id="PF07885">
    <property type="entry name" value="Ion_trans_2"/>
    <property type="match status" value="1"/>
</dbReference>
<sequence length="158" mass="17027">MLLVPILVDAGLLALYLAAPLDNPLSTGGLLVLMAAVLLVLVLVMWELRALMGAEHPRLRALGILISSFPMLILPFAGAYVWLANRSPEHFHQSLTHVAGLYFAMTVFTTVGFGDIAPRTEPAQLMVLTQMLADVLYVGLFARLLVAAARRAGPHTAD</sequence>
<comment type="caution">
    <text evidence="3">The sequence shown here is derived from an EMBL/GenBank/DDBJ whole genome shotgun (WGS) entry which is preliminary data.</text>
</comment>
<dbReference type="RefSeq" id="WP_345135071.1">
    <property type="nucleotide sequence ID" value="NZ_BAABAT010000030.1"/>
</dbReference>
<keyword evidence="1" id="KW-0812">Transmembrane</keyword>
<feature type="transmembrane region" description="Helical" evidence="1">
    <location>
        <begin position="125"/>
        <end position="146"/>
    </location>
</feature>
<proteinExistence type="predicted"/>
<dbReference type="EMBL" id="BAABAT010000030">
    <property type="protein sequence ID" value="GAA4258125.1"/>
    <property type="molecule type" value="Genomic_DNA"/>
</dbReference>
<accession>A0ABP8DKL8</accession>
<dbReference type="Proteomes" id="UP001500620">
    <property type="component" value="Unassembled WGS sequence"/>
</dbReference>
<dbReference type="InterPro" id="IPR013099">
    <property type="entry name" value="K_chnl_dom"/>
</dbReference>
<feature type="transmembrane region" description="Helical" evidence="1">
    <location>
        <begin position="95"/>
        <end position="113"/>
    </location>
</feature>
<keyword evidence="1" id="KW-0472">Membrane</keyword>
<reference evidence="4" key="1">
    <citation type="journal article" date="2019" name="Int. J. Syst. Evol. Microbiol.">
        <title>The Global Catalogue of Microorganisms (GCM) 10K type strain sequencing project: providing services to taxonomists for standard genome sequencing and annotation.</title>
        <authorList>
            <consortium name="The Broad Institute Genomics Platform"/>
            <consortium name="The Broad Institute Genome Sequencing Center for Infectious Disease"/>
            <person name="Wu L."/>
            <person name="Ma J."/>
        </authorList>
    </citation>
    <scope>NUCLEOTIDE SEQUENCE [LARGE SCALE GENOMIC DNA]</scope>
    <source>
        <strain evidence="4">JCM 17441</strain>
    </source>
</reference>
<keyword evidence="1" id="KW-1133">Transmembrane helix</keyword>
<feature type="transmembrane region" description="Helical" evidence="1">
    <location>
        <begin position="30"/>
        <end position="49"/>
    </location>
</feature>
<feature type="transmembrane region" description="Helical" evidence="1">
    <location>
        <begin position="61"/>
        <end position="83"/>
    </location>
</feature>
<dbReference type="SUPFAM" id="SSF81324">
    <property type="entry name" value="Voltage-gated potassium channels"/>
    <property type="match status" value="1"/>
</dbReference>